<organism evidence="3">
    <name type="scientific">Sesamum radiatum</name>
    <name type="common">Black benniseed</name>
    <dbReference type="NCBI Taxonomy" id="300843"/>
    <lineage>
        <taxon>Eukaryota</taxon>
        <taxon>Viridiplantae</taxon>
        <taxon>Streptophyta</taxon>
        <taxon>Embryophyta</taxon>
        <taxon>Tracheophyta</taxon>
        <taxon>Spermatophyta</taxon>
        <taxon>Magnoliopsida</taxon>
        <taxon>eudicotyledons</taxon>
        <taxon>Gunneridae</taxon>
        <taxon>Pentapetalae</taxon>
        <taxon>asterids</taxon>
        <taxon>lamiids</taxon>
        <taxon>Lamiales</taxon>
        <taxon>Pedaliaceae</taxon>
        <taxon>Sesamum</taxon>
    </lineage>
</organism>
<sequence length="644" mass="72758">MRDSNTVDEKIRNMMNERLRIDADFLQMQGIETSGMTIVTASMDGTNYMAWSRAIKLALRSRMKLYFIDGSSEKPAKEHENCDKWIRVDSMGFVENDQRQENFKRRDVVDKKSQFCTHCDEAGHTRETCFKLHDYPEWYKSMQEQRKKEGRNFHAHMTQDKLVETKADQGSTNSAAISKVVRQELLKLFKGKVPQDPLQITLAHTLDDFAERTTAPSSSILHVTPSSHPLGLCINALLHIVLNRMESSSENTNISFAVARSFLENVAATQEPKSFAQASQDDNWRKAMQDELNALKNNQTWELCTLPPGKKAIGSRWVYKIKHLPDGSVDRYKARLVAKGYSQVEGVDYFDNFSPVAKTVTVHLFLAIASCRSWPISQLDMNNAFLHGYLEEEVYMTPPDGYLRAQPGQVCRLKRSLYGLKQALRQWNIEFTAKLESYGFCQSAYDHCLFTKGSGSSFLTLLVYVDNVIITRPSVECIQDVKTYLDQLFTIKDLGFAKFFLGLELAKSPPCLTNSFSITGSLIGTPLCICFDISRVVPILDFSFPLLLLFSSVPSPIPTGLLAQILAGRSQAVIHIAENPVFHERTKHLDIDCHLVNEQFKKGFIAPQHVSSKHQLADIFTKFLAAPLFTMLLSKLGLHSAAPT</sequence>
<feature type="domain" description="Retrotransposon Copia-like N-terminal" evidence="2">
    <location>
        <begin position="32"/>
        <end position="76"/>
    </location>
</feature>
<dbReference type="Pfam" id="PF14244">
    <property type="entry name" value="Retrotran_gag_3"/>
    <property type="match status" value="1"/>
</dbReference>
<comment type="caution">
    <text evidence="3">The sequence shown here is derived from an EMBL/GenBank/DDBJ whole genome shotgun (WGS) entry which is preliminary data.</text>
</comment>
<dbReference type="AlphaFoldDB" id="A0AAW2S095"/>
<dbReference type="InterPro" id="IPR029472">
    <property type="entry name" value="Copia-like_N"/>
</dbReference>
<evidence type="ECO:0000259" key="1">
    <source>
        <dbReference type="Pfam" id="PF07727"/>
    </source>
</evidence>
<accession>A0AAW2S095</accession>
<dbReference type="PANTHER" id="PTHR37610">
    <property type="entry name" value="CCHC-TYPE DOMAIN-CONTAINING PROTEIN"/>
    <property type="match status" value="1"/>
</dbReference>
<dbReference type="InterPro" id="IPR013103">
    <property type="entry name" value="RVT_2"/>
</dbReference>
<feature type="domain" description="Reverse transcriptase Ty1/copia-type" evidence="1">
    <location>
        <begin position="298"/>
        <end position="508"/>
    </location>
</feature>
<dbReference type="InterPro" id="IPR043502">
    <property type="entry name" value="DNA/RNA_pol_sf"/>
</dbReference>
<protein>
    <submittedName>
        <fullName evidence="3">Retrovirus-related Pol polyprotein from transposon RE2</fullName>
    </submittedName>
</protein>
<dbReference type="EMBL" id="JACGWJ010000012">
    <property type="protein sequence ID" value="KAL0385763.1"/>
    <property type="molecule type" value="Genomic_DNA"/>
</dbReference>
<dbReference type="SUPFAM" id="SSF56672">
    <property type="entry name" value="DNA/RNA polymerases"/>
    <property type="match status" value="1"/>
</dbReference>
<dbReference type="PANTHER" id="PTHR37610:SF40">
    <property type="entry name" value="OS01G0909600 PROTEIN"/>
    <property type="match status" value="1"/>
</dbReference>
<gene>
    <name evidence="3" type="ORF">Sradi_2970600</name>
</gene>
<evidence type="ECO:0000313" key="3">
    <source>
        <dbReference type="EMBL" id="KAL0385763.1"/>
    </source>
</evidence>
<dbReference type="Pfam" id="PF07727">
    <property type="entry name" value="RVT_2"/>
    <property type="match status" value="1"/>
</dbReference>
<reference evidence="3" key="1">
    <citation type="submission" date="2020-06" db="EMBL/GenBank/DDBJ databases">
        <authorList>
            <person name="Li T."/>
            <person name="Hu X."/>
            <person name="Zhang T."/>
            <person name="Song X."/>
            <person name="Zhang H."/>
            <person name="Dai N."/>
            <person name="Sheng W."/>
            <person name="Hou X."/>
            <person name="Wei L."/>
        </authorList>
    </citation>
    <scope>NUCLEOTIDE SEQUENCE</scope>
    <source>
        <strain evidence="3">G02</strain>
        <tissue evidence="3">Leaf</tissue>
    </source>
</reference>
<evidence type="ECO:0000259" key="2">
    <source>
        <dbReference type="Pfam" id="PF14244"/>
    </source>
</evidence>
<proteinExistence type="predicted"/>
<name>A0AAW2S095_SESRA</name>
<dbReference type="CDD" id="cd09272">
    <property type="entry name" value="RNase_HI_RT_Ty1"/>
    <property type="match status" value="1"/>
</dbReference>
<reference evidence="3" key="2">
    <citation type="journal article" date="2024" name="Plant">
        <title>Genomic evolution and insights into agronomic trait innovations of Sesamum species.</title>
        <authorList>
            <person name="Miao H."/>
            <person name="Wang L."/>
            <person name="Qu L."/>
            <person name="Liu H."/>
            <person name="Sun Y."/>
            <person name="Le M."/>
            <person name="Wang Q."/>
            <person name="Wei S."/>
            <person name="Zheng Y."/>
            <person name="Lin W."/>
            <person name="Duan Y."/>
            <person name="Cao H."/>
            <person name="Xiong S."/>
            <person name="Wang X."/>
            <person name="Wei L."/>
            <person name="Li C."/>
            <person name="Ma Q."/>
            <person name="Ju M."/>
            <person name="Zhao R."/>
            <person name="Li G."/>
            <person name="Mu C."/>
            <person name="Tian Q."/>
            <person name="Mei H."/>
            <person name="Zhang T."/>
            <person name="Gao T."/>
            <person name="Zhang H."/>
        </authorList>
    </citation>
    <scope>NUCLEOTIDE SEQUENCE</scope>
    <source>
        <strain evidence="3">G02</strain>
    </source>
</reference>